<dbReference type="InterPro" id="IPR014710">
    <property type="entry name" value="RmlC-like_jellyroll"/>
</dbReference>
<dbReference type="Gene3D" id="1.10.441.10">
    <property type="entry name" value="Phosphomannose Isomerase, domain 2"/>
    <property type="match status" value="1"/>
</dbReference>
<evidence type="ECO:0000256" key="10">
    <source>
        <dbReference type="PIRSR" id="PIRSR001480-1"/>
    </source>
</evidence>
<dbReference type="Pfam" id="PF20511">
    <property type="entry name" value="PMI_typeI_cat"/>
    <property type="match status" value="1"/>
</dbReference>
<evidence type="ECO:0000313" key="15">
    <source>
        <dbReference type="EMBL" id="CAG4645583.1"/>
    </source>
</evidence>
<dbReference type="GO" id="GO:0005829">
    <property type="term" value="C:cytosol"/>
    <property type="evidence" value="ECO:0007669"/>
    <property type="project" value="TreeGrafter"/>
</dbReference>
<dbReference type="PANTHER" id="PTHR10309:SF0">
    <property type="entry name" value="MANNOSE-6-PHOSPHATE ISOMERASE"/>
    <property type="match status" value="1"/>
</dbReference>
<dbReference type="EMBL" id="OC988928">
    <property type="protein sequence ID" value="CAG4645583.1"/>
    <property type="molecule type" value="Genomic_DNA"/>
</dbReference>
<dbReference type="InterPro" id="IPR016305">
    <property type="entry name" value="Mannose-6-P_Isomerase"/>
</dbReference>
<dbReference type="PROSITE" id="PS00966">
    <property type="entry name" value="PMI_I_2"/>
    <property type="match status" value="1"/>
</dbReference>
<dbReference type="NCBIfam" id="TIGR00218">
    <property type="entry name" value="manA"/>
    <property type="match status" value="1"/>
</dbReference>
<dbReference type="EC" id="5.3.1.8" evidence="4"/>
<gene>
    <name evidence="15" type="primary">EOG090X07LH</name>
</gene>
<feature type="binding site" evidence="11">
    <location>
        <position position="103"/>
    </location>
    <ligand>
        <name>Zn(2+)</name>
        <dbReference type="ChEBI" id="CHEBI:29105"/>
    </ligand>
</feature>
<protein>
    <recommendedName>
        <fullName evidence="4">mannose-6-phosphate isomerase</fullName>
        <ecNumber evidence="4">5.3.1.8</ecNumber>
    </recommendedName>
    <alternativeName>
        <fullName evidence="8">Phosphohexomutase</fullName>
    </alternativeName>
    <alternativeName>
        <fullName evidence="9">Phosphomannose isomerase</fullName>
    </alternativeName>
</protein>
<evidence type="ECO:0000256" key="11">
    <source>
        <dbReference type="PIRSR" id="PIRSR001480-2"/>
    </source>
</evidence>
<dbReference type="InterPro" id="IPR046457">
    <property type="entry name" value="PMI_typeI_cat"/>
</dbReference>
<feature type="domain" description="Phosphomannose isomerase type I catalytic" evidence="13">
    <location>
        <begin position="3"/>
        <end position="147"/>
    </location>
</feature>
<dbReference type="GO" id="GO:0009298">
    <property type="term" value="P:GDP-mannose biosynthetic process"/>
    <property type="evidence" value="ECO:0007669"/>
    <property type="project" value="InterPro"/>
</dbReference>
<dbReference type="InterPro" id="IPR046458">
    <property type="entry name" value="PMI_typeI_hel"/>
</dbReference>
<evidence type="ECO:0000256" key="4">
    <source>
        <dbReference type="ARBA" id="ARBA00011956"/>
    </source>
</evidence>
<organism evidence="15">
    <name type="scientific">Lynceus sp. MCZ IZ 141354</name>
    <dbReference type="NCBI Taxonomy" id="1930659"/>
    <lineage>
        <taxon>Eukaryota</taxon>
        <taxon>Metazoa</taxon>
        <taxon>Ecdysozoa</taxon>
        <taxon>Arthropoda</taxon>
        <taxon>Crustacea</taxon>
        <taxon>Branchiopoda</taxon>
        <taxon>Diplostraca</taxon>
        <taxon>Laevicaudata</taxon>
        <taxon>Lynceidae</taxon>
        <taxon>Lynceus</taxon>
    </lineage>
</organism>
<dbReference type="InterPro" id="IPR001250">
    <property type="entry name" value="Man6P_Isoase-1"/>
</dbReference>
<dbReference type="PRINTS" id="PR00714">
    <property type="entry name" value="MAN6PISMRASE"/>
</dbReference>
<dbReference type="InterPro" id="IPR011051">
    <property type="entry name" value="RmlC_Cupin_sf"/>
</dbReference>
<feature type="domain" description="Phosphomannose isomerase type I helical insertion" evidence="14">
    <location>
        <begin position="179"/>
        <end position="239"/>
    </location>
</feature>
<evidence type="ECO:0000256" key="3">
    <source>
        <dbReference type="ARBA" id="ARBA00010772"/>
    </source>
</evidence>
<dbReference type="PANTHER" id="PTHR10309">
    <property type="entry name" value="MANNOSE-6-PHOSPHATE ISOMERASE"/>
    <property type="match status" value="1"/>
</dbReference>
<evidence type="ECO:0000256" key="7">
    <source>
        <dbReference type="ARBA" id="ARBA00023235"/>
    </source>
</evidence>
<accession>A0A9N6WT36</accession>
<dbReference type="Pfam" id="PF20512">
    <property type="entry name" value="PMI_typeI_hel"/>
    <property type="match status" value="1"/>
</dbReference>
<comment type="similarity">
    <text evidence="3">Belongs to the mannose-6-phosphate isomerase type 1 family.</text>
</comment>
<evidence type="ECO:0000256" key="8">
    <source>
        <dbReference type="ARBA" id="ARBA00029741"/>
    </source>
</evidence>
<evidence type="ECO:0000256" key="2">
    <source>
        <dbReference type="ARBA" id="ARBA00004666"/>
    </source>
</evidence>
<feature type="binding site" evidence="11">
    <location>
        <position position="105"/>
    </location>
    <ligand>
        <name>Zn(2+)</name>
        <dbReference type="ChEBI" id="CHEBI:29105"/>
    </ligand>
</feature>
<dbReference type="Gene3D" id="2.60.120.10">
    <property type="entry name" value="Jelly Rolls"/>
    <property type="match status" value="2"/>
</dbReference>
<sequence>MDLVCKVQNYEWGTRGPQGLVAKIAASGGLVNNNSIAENSPFAEFWMGTHPNGPAKLLDSDVTLKHWLEANQDALGDDEKAQFGNDLPFLFKVLAVAEPLSIQAHPEKKHAEELHRLKPDLYKDPNHKPEMVIAWSEAFEALCGFRPEEEIRRFFNEVPSLQTLAGVPGLPGPSDGDFSQILKASFSRSMNCSQEDVKREISAHLDIIKERNNDVAHQLFVRIAALYPDDVGCFCVYFMNYVILKRGEVMFLGPNIPHAYIFGECLECMACSDNVVRAGLTPKFKDVETLCTMLDYQTGPVERFKLNWMKENEYSSLCAPPVPDFSVAQIKVGPNEEYETIARRSASILLVMQGSAKIDALPKGFGTVLFLRSNQTCRLIAEESLVVFQAFSNPQ</sequence>
<name>A0A9N6WT36_9CRUS</name>
<evidence type="ECO:0000259" key="13">
    <source>
        <dbReference type="Pfam" id="PF20511"/>
    </source>
</evidence>
<evidence type="ECO:0000256" key="5">
    <source>
        <dbReference type="ARBA" id="ARBA00022723"/>
    </source>
</evidence>
<keyword evidence="5 11" id="KW-0479">Metal-binding</keyword>
<comment type="cofactor">
    <cofactor evidence="11">
        <name>Zn(2+)</name>
        <dbReference type="ChEBI" id="CHEBI:29105"/>
    </cofactor>
    <text evidence="11">Binds 1 zinc ion per subunit.</text>
</comment>
<dbReference type="PROSITE" id="PS00965">
    <property type="entry name" value="PMI_I_1"/>
    <property type="match status" value="1"/>
</dbReference>
<feature type="binding site" evidence="11">
    <location>
        <position position="258"/>
    </location>
    <ligand>
        <name>Zn(2+)</name>
        <dbReference type="ChEBI" id="CHEBI:29105"/>
    </ligand>
</feature>
<dbReference type="InterPro" id="IPR018050">
    <property type="entry name" value="Pmannose_isomerase-type1_CS"/>
</dbReference>
<evidence type="ECO:0000256" key="6">
    <source>
        <dbReference type="ARBA" id="ARBA00022833"/>
    </source>
</evidence>
<proteinExistence type="inferred from homology"/>
<evidence type="ECO:0000259" key="14">
    <source>
        <dbReference type="Pfam" id="PF20512"/>
    </source>
</evidence>
<keyword evidence="7" id="KW-0413">Isomerase</keyword>
<evidence type="ECO:0000256" key="12">
    <source>
        <dbReference type="RuleBase" id="RU004248"/>
    </source>
</evidence>
<dbReference type="GO" id="GO:0005975">
    <property type="term" value="P:carbohydrate metabolic process"/>
    <property type="evidence" value="ECO:0007669"/>
    <property type="project" value="InterPro"/>
</dbReference>
<feature type="active site" evidence="10">
    <location>
        <position position="277"/>
    </location>
</feature>
<feature type="binding site" evidence="11">
    <location>
        <position position="130"/>
    </location>
    <ligand>
        <name>Zn(2+)</name>
        <dbReference type="ChEBI" id="CHEBI:29105"/>
    </ligand>
</feature>
<dbReference type="PIRSF" id="PIRSF001480">
    <property type="entry name" value="Mannose-6-phosphate_isomerase"/>
    <property type="match status" value="1"/>
</dbReference>
<comment type="pathway">
    <text evidence="2 12">Nucleotide-sugar biosynthesis; GDP-alpha-D-mannose biosynthesis; alpha-D-mannose 1-phosphate from D-fructose 6-phosphate: step 1/2.</text>
</comment>
<dbReference type="GO" id="GO:0004476">
    <property type="term" value="F:mannose-6-phosphate isomerase activity"/>
    <property type="evidence" value="ECO:0007669"/>
    <property type="project" value="UniProtKB-EC"/>
</dbReference>
<keyword evidence="6 11" id="KW-0862">Zinc</keyword>
<reference evidence="15" key="1">
    <citation type="submission" date="2021-04" db="EMBL/GenBank/DDBJ databases">
        <authorList>
            <person name="Cornetti L."/>
        </authorList>
    </citation>
    <scope>NUCLEOTIDE SEQUENCE</scope>
</reference>
<dbReference type="AlphaFoldDB" id="A0A9N6WT36"/>
<dbReference type="GO" id="GO:0008270">
    <property type="term" value="F:zinc ion binding"/>
    <property type="evidence" value="ECO:0007669"/>
    <property type="project" value="InterPro"/>
</dbReference>
<dbReference type="CDD" id="cd07011">
    <property type="entry name" value="cupin_PMI_type_I_N"/>
    <property type="match status" value="1"/>
</dbReference>
<comment type="catalytic activity">
    <reaction evidence="1">
        <text>D-mannose 6-phosphate = D-fructose 6-phosphate</text>
        <dbReference type="Rhea" id="RHEA:12356"/>
        <dbReference type="ChEBI" id="CHEBI:58735"/>
        <dbReference type="ChEBI" id="CHEBI:61527"/>
        <dbReference type="EC" id="5.3.1.8"/>
    </reaction>
</comment>
<dbReference type="SUPFAM" id="SSF51182">
    <property type="entry name" value="RmlC-like cupins"/>
    <property type="match status" value="1"/>
</dbReference>
<evidence type="ECO:0000256" key="1">
    <source>
        <dbReference type="ARBA" id="ARBA00000757"/>
    </source>
</evidence>
<evidence type="ECO:0000256" key="9">
    <source>
        <dbReference type="ARBA" id="ARBA00030762"/>
    </source>
</evidence>